<feature type="transmembrane region" description="Helical" evidence="5">
    <location>
        <begin position="100"/>
        <end position="120"/>
    </location>
</feature>
<comment type="caution">
    <text evidence="6">The sequence shown here is derived from an EMBL/GenBank/DDBJ whole genome shotgun (WGS) entry which is preliminary data.</text>
</comment>
<keyword evidence="2 5" id="KW-0812">Transmembrane</keyword>
<evidence type="ECO:0000313" key="6">
    <source>
        <dbReference type="EMBL" id="HIY27184.1"/>
    </source>
</evidence>
<dbReference type="EMBL" id="DXDU01000134">
    <property type="protein sequence ID" value="HIY27184.1"/>
    <property type="molecule type" value="Genomic_DNA"/>
</dbReference>
<feature type="transmembrane region" description="Helical" evidence="5">
    <location>
        <begin position="126"/>
        <end position="147"/>
    </location>
</feature>
<keyword evidence="3 5" id="KW-1133">Transmembrane helix</keyword>
<dbReference type="AlphaFoldDB" id="A0A9D1YES1"/>
<evidence type="ECO:0008006" key="8">
    <source>
        <dbReference type="Google" id="ProtNLM"/>
    </source>
</evidence>
<accession>A0A9D1YES1</accession>
<evidence type="ECO:0000256" key="5">
    <source>
        <dbReference type="SAM" id="Phobius"/>
    </source>
</evidence>
<reference evidence="6" key="2">
    <citation type="submission" date="2021-04" db="EMBL/GenBank/DDBJ databases">
        <authorList>
            <person name="Gilroy R."/>
        </authorList>
    </citation>
    <scope>NUCLEOTIDE SEQUENCE</scope>
    <source>
        <strain evidence="6">1282</strain>
    </source>
</reference>
<evidence type="ECO:0000256" key="2">
    <source>
        <dbReference type="ARBA" id="ARBA00022692"/>
    </source>
</evidence>
<feature type="transmembrane region" description="Helical" evidence="5">
    <location>
        <begin position="178"/>
        <end position="196"/>
    </location>
</feature>
<feature type="transmembrane region" description="Helical" evidence="5">
    <location>
        <begin position="154"/>
        <end position="172"/>
    </location>
</feature>
<feature type="transmembrane region" description="Helical" evidence="5">
    <location>
        <begin position="73"/>
        <end position="93"/>
    </location>
</feature>
<proteinExistence type="predicted"/>
<evidence type="ECO:0000256" key="1">
    <source>
        <dbReference type="ARBA" id="ARBA00004141"/>
    </source>
</evidence>
<evidence type="ECO:0000256" key="3">
    <source>
        <dbReference type="ARBA" id="ARBA00022989"/>
    </source>
</evidence>
<dbReference type="Proteomes" id="UP000823915">
    <property type="component" value="Unassembled WGS sequence"/>
</dbReference>
<evidence type="ECO:0000313" key="7">
    <source>
        <dbReference type="Proteomes" id="UP000823915"/>
    </source>
</evidence>
<gene>
    <name evidence="6" type="ORF">H9838_08450</name>
</gene>
<sequence>MTWIDKLERRFGRYGIPRLMVFLTGIMLAVYAADLVLGGQILPMLTFNRSLILQGEIWRVVTFLFLPPSSSPIWILFALYFYVIMGNGLESAWGCFRFNLFYLVGALAAILSGFLTGYASNGYLNMSLFLAFAALYPNHQVLVFFFLPLQVKWLALLDLVYYAIALVTGTWATRVGVLFAFLNVLLFFGGPLVRNLKQQLGWWKTRQQFRRNNRRW</sequence>
<feature type="transmembrane region" description="Helical" evidence="5">
    <location>
        <begin position="21"/>
        <end position="42"/>
    </location>
</feature>
<keyword evidence="4 5" id="KW-0472">Membrane</keyword>
<organism evidence="6 7">
    <name type="scientific">Candidatus Acutalibacter pullistercoris</name>
    <dbReference type="NCBI Taxonomy" id="2838418"/>
    <lineage>
        <taxon>Bacteria</taxon>
        <taxon>Bacillati</taxon>
        <taxon>Bacillota</taxon>
        <taxon>Clostridia</taxon>
        <taxon>Eubacteriales</taxon>
        <taxon>Acutalibacteraceae</taxon>
        <taxon>Acutalibacter</taxon>
    </lineage>
</organism>
<evidence type="ECO:0000256" key="4">
    <source>
        <dbReference type="ARBA" id="ARBA00023136"/>
    </source>
</evidence>
<dbReference type="InterPro" id="IPR035952">
    <property type="entry name" value="Rhomboid-like_sf"/>
</dbReference>
<name>A0A9D1YES1_9FIRM</name>
<dbReference type="GO" id="GO:0016020">
    <property type="term" value="C:membrane"/>
    <property type="evidence" value="ECO:0007669"/>
    <property type="project" value="UniProtKB-SubCell"/>
</dbReference>
<dbReference type="Gene3D" id="1.20.1540.10">
    <property type="entry name" value="Rhomboid-like"/>
    <property type="match status" value="1"/>
</dbReference>
<comment type="subcellular location">
    <subcellularLocation>
        <location evidence="1">Membrane</location>
        <topology evidence="1">Multi-pass membrane protein</topology>
    </subcellularLocation>
</comment>
<protein>
    <recommendedName>
        <fullName evidence="8">Peptidase S54 rhomboid domain-containing protein</fullName>
    </recommendedName>
</protein>
<reference evidence="6" key="1">
    <citation type="journal article" date="2021" name="PeerJ">
        <title>Extensive microbial diversity within the chicken gut microbiome revealed by metagenomics and culture.</title>
        <authorList>
            <person name="Gilroy R."/>
            <person name="Ravi A."/>
            <person name="Getino M."/>
            <person name="Pursley I."/>
            <person name="Horton D.L."/>
            <person name="Alikhan N.F."/>
            <person name="Baker D."/>
            <person name="Gharbi K."/>
            <person name="Hall N."/>
            <person name="Watson M."/>
            <person name="Adriaenssens E.M."/>
            <person name="Foster-Nyarko E."/>
            <person name="Jarju S."/>
            <person name="Secka A."/>
            <person name="Antonio M."/>
            <person name="Oren A."/>
            <person name="Chaudhuri R.R."/>
            <person name="La Ragione R."/>
            <person name="Hildebrand F."/>
            <person name="Pallen M.J."/>
        </authorList>
    </citation>
    <scope>NUCLEOTIDE SEQUENCE</scope>
    <source>
        <strain evidence="6">1282</strain>
    </source>
</reference>
<dbReference type="SUPFAM" id="SSF144091">
    <property type="entry name" value="Rhomboid-like"/>
    <property type="match status" value="1"/>
</dbReference>